<name>A0A931G4Q8_9ACTN</name>
<evidence type="ECO:0000313" key="1">
    <source>
        <dbReference type="EMBL" id="MBG0568201.1"/>
    </source>
</evidence>
<dbReference type="AlphaFoldDB" id="A0A931G4Q8"/>
<proteinExistence type="predicted"/>
<comment type="caution">
    <text evidence="1">The sequence shown here is derived from an EMBL/GenBank/DDBJ whole genome shotgun (WGS) entry which is preliminary data.</text>
</comment>
<gene>
    <name evidence="1" type="ORF">I4J89_42920</name>
</gene>
<protein>
    <submittedName>
        <fullName evidence="1">Uncharacterized protein</fullName>
    </submittedName>
</protein>
<dbReference type="Proteomes" id="UP000598146">
    <property type="component" value="Unassembled WGS sequence"/>
</dbReference>
<accession>A0A931G4Q8</accession>
<dbReference type="EMBL" id="JADQTO010000035">
    <property type="protein sequence ID" value="MBG0568201.1"/>
    <property type="molecule type" value="Genomic_DNA"/>
</dbReference>
<sequence length="139" mass="14806">MDAVSADPPSAVAAEPVDVAAPTDVVTIDPEDERVVPEALTRLVATARFTLRAVEINASYPALDAVAAMEQTTEVLHRLGGHFDLYVGDFSAAGGTAMRRARDLLRQVRSELSDARNHLTIDSESSPVIQVIEAEPIGV</sequence>
<evidence type="ECO:0000313" key="2">
    <source>
        <dbReference type="Proteomes" id="UP000598146"/>
    </source>
</evidence>
<keyword evidence="2" id="KW-1185">Reference proteome</keyword>
<dbReference type="RefSeq" id="WP_196419976.1">
    <property type="nucleotide sequence ID" value="NZ_JADQTO010000035.1"/>
</dbReference>
<reference evidence="1" key="1">
    <citation type="submission" date="2020-11" db="EMBL/GenBank/DDBJ databases">
        <title>Isolation and identification of active actinomycetes.</title>
        <authorList>
            <person name="Sun X."/>
        </authorList>
    </citation>
    <scope>NUCLEOTIDE SEQUENCE</scope>
    <source>
        <strain evidence="1">NEAU-A11</strain>
    </source>
</reference>
<organism evidence="1 2">
    <name type="scientific">Actinoplanes aureus</name>
    <dbReference type="NCBI Taxonomy" id="2792083"/>
    <lineage>
        <taxon>Bacteria</taxon>
        <taxon>Bacillati</taxon>
        <taxon>Actinomycetota</taxon>
        <taxon>Actinomycetes</taxon>
        <taxon>Micromonosporales</taxon>
        <taxon>Micromonosporaceae</taxon>
        <taxon>Actinoplanes</taxon>
    </lineage>
</organism>